<reference evidence="6 7" key="1">
    <citation type="submission" date="2017-06" db="EMBL/GenBank/DDBJ databases">
        <authorList>
            <person name="Kim H.J."/>
            <person name="Triplett B.A."/>
        </authorList>
    </citation>
    <scope>NUCLEOTIDE SEQUENCE [LARGE SCALE GENOMIC DNA]</scope>
    <source>
        <strain evidence="6 7">DSM 18704</strain>
    </source>
</reference>
<comment type="similarity">
    <text evidence="2">Belongs to the 6-phosphogluconate dehydrogenase family.</text>
</comment>
<dbReference type="RefSeq" id="WP_089409229.1">
    <property type="nucleotide sequence ID" value="NZ_FZOU01000005.1"/>
</dbReference>
<dbReference type="Gene3D" id="1.10.1040.10">
    <property type="entry name" value="N-(1-d-carboxylethyl)-l-norvaline Dehydrogenase, domain 2"/>
    <property type="match status" value="1"/>
</dbReference>
<keyword evidence="3" id="KW-0560">Oxidoreductase</keyword>
<dbReference type="GO" id="GO:0006098">
    <property type="term" value="P:pentose-phosphate shunt"/>
    <property type="evidence" value="ECO:0007669"/>
    <property type="project" value="InterPro"/>
</dbReference>
<dbReference type="InterPro" id="IPR008927">
    <property type="entry name" value="6-PGluconate_DH-like_C_sf"/>
</dbReference>
<dbReference type="InterPro" id="IPR013328">
    <property type="entry name" value="6PGD_dom2"/>
</dbReference>
<evidence type="ECO:0000256" key="2">
    <source>
        <dbReference type="ARBA" id="ARBA00008419"/>
    </source>
</evidence>
<dbReference type="GO" id="GO:0019521">
    <property type="term" value="P:D-gluconate metabolic process"/>
    <property type="evidence" value="ECO:0007669"/>
    <property type="project" value="UniProtKB-KW"/>
</dbReference>
<keyword evidence="7" id="KW-1185">Reference proteome</keyword>
<dbReference type="GO" id="GO:0004616">
    <property type="term" value="F:phosphogluconate dehydrogenase (decarboxylating) activity"/>
    <property type="evidence" value="ECO:0007669"/>
    <property type="project" value="InterPro"/>
</dbReference>
<dbReference type="InterPro" id="IPR006183">
    <property type="entry name" value="Pgluconate_DH"/>
</dbReference>
<protein>
    <submittedName>
        <fullName evidence="6">6-phosphogluconate dehydrogenase (Decarboxylating)</fullName>
    </submittedName>
</protein>
<dbReference type="GO" id="GO:0050661">
    <property type="term" value="F:NADP binding"/>
    <property type="evidence" value="ECO:0007669"/>
    <property type="project" value="InterPro"/>
</dbReference>
<dbReference type="Pfam" id="PF00393">
    <property type="entry name" value="6PGD"/>
    <property type="match status" value="1"/>
</dbReference>
<dbReference type="GO" id="GO:0016054">
    <property type="term" value="P:organic acid catabolic process"/>
    <property type="evidence" value="ECO:0007669"/>
    <property type="project" value="UniProtKB-ARBA"/>
</dbReference>
<dbReference type="InterPro" id="IPR004849">
    <property type="entry name" value="6DGDH_YqeC"/>
</dbReference>
<proteinExistence type="inferred from homology"/>
<name>A0A239KQL7_9BACT</name>
<evidence type="ECO:0000313" key="6">
    <source>
        <dbReference type="EMBL" id="SNT20687.1"/>
    </source>
</evidence>
<dbReference type="PANTHER" id="PTHR11811">
    <property type="entry name" value="6-PHOSPHOGLUCONATE DEHYDROGENASE"/>
    <property type="match status" value="1"/>
</dbReference>
<dbReference type="EMBL" id="FZOU01000005">
    <property type="protein sequence ID" value="SNT20687.1"/>
    <property type="molecule type" value="Genomic_DNA"/>
</dbReference>
<dbReference type="Gene3D" id="3.40.50.720">
    <property type="entry name" value="NAD(P)-binding Rossmann-like Domain"/>
    <property type="match status" value="1"/>
</dbReference>
<dbReference type="Pfam" id="PF03446">
    <property type="entry name" value="NAD_binding_2"/>
    <property type="match status" value="1"/>
</dbReference>
<sequence>MELGIIGLGKMGANMAERLRLAGHKVVGFDFNKEAVDKLTAAGSVGVSSLEDLVKNLSAPRAVWIMVPAGQPVDDTIAKLEQYMEKGDTFIDGGNTNYKDTQRRHAEAAAKGFEYIDCGTSGGIWGLKEGYSLMIGGDKAPVERLNPIFEALAPSPTEGWGHVGPSGAGHFTKMVHNGIEYGLMQAYAEGFSILKAKDTLGLDLEQISTIWQKGSVVRSWLLDLTADALKKNPTLDGMEAYVPDSGEGRWTVFEAIDLNISAPVITESLIRRLRSRENNNFTDRMISIMRNEFGGHAIKKS</sequence>
<dbReference type="SUPFAM" id="SSF51735">
    <property type="entry name" value="NAD(P)-binding Rossmann-fold domains"/>
    <property type="match status" value="1"/>
</dbReference>
<accession>A0A239KQL7</accession>
<evidence type="ECO:0000256" key="3">
    <source>
        <dbReference type="ARBA" id="ARBA00023002"/>
    </source>
</evidence>
<evidence type="ECO:0000259" key="5">
    <source>
        <dbReference type="SMART" id="SM01350"/>
    </source>
</evidence>
<keyword evidence="4" id="KW-0311">Gluconate utilization</keyword>
<dbReference type="NCBIfam" id="NF007161">
    <property type="entry name" value="PRK09599.1"/>
    <property type="match status" value="1"/>
</dbReference>
<feature type="domain" description="6-phosphogluconate dehydrogenase C-terminal" evidence="5">
    <location>
        <begin position="169"/>
        <end position="297"/>
    </location>
</feature>
<dbReference type="SMART" id="SM01350">
    <property type="entry name" value="6PGD"/>
    <property type="match status" value="1"/>
</dbReference>
<dbReference type="NCBIfam" id="TIGR00872">
    <property type="entry name" value="gnd_rel"/>
    <property type="match status" value="1"/>
</dbReference>
<gene>
    <name evidence="6" type="ORF">SAMN05421770_105154</name>
</gene>
<dbReference type="InterPro" id="IPR006115">
    <property type="entry name" value="6PGDH_NADP-bd"/>
</dbReference>
<evidence type="ECO:0000313" key="7">
    <source>
        <dbReference type="Proteomes" id="UP000198356"/>
    </source>
</evidence>
<dbReference type="AlphaFoldDB" id="A0A239KQL7"/>
<dbReference type="InterPro" id="IPR002204">
    <property type="entry name" value="3-OH-isobutyrate_DH-rel_CS"/>
</dbReference>
<dbReference type="SUPFAM" id="SSF48179">
    <property type="entry name" value="6-phosphogluconate dehydrogenase C-terminal domain-like"/>
    <property type="match status" value="1"/>
</dbReference>
<organism evidence="6 7">
    <name type="scientific">Granulicella rosea</name>
    <dbReference type="NCBI Taxonomy" id="474952"/>
    <lineage>
        <taxon>Bacteria</taxon>
        <taxon>Pseudomonadati</taxon>
        <taxon>Acidobacteriota</taxon>
        <taxon>Terriglobia</taxon>
        <taxon>Terriglobales</taxon>
        <taxon>Acidobacteriaceae</taxon>
        <taxon>Granulicella</taxon>
    </lineage>
</organism>
<dbReference type="InterPro" id="IPR036291">
    <property type="entry name" value="NAD(P)-bd_dom_sf"/>
</dbReference>
<evidence type="ECO:0000256" key="4">
    <source>
        <dbReference type="ARBA" id="ARBA00023064"/>
    </source>
</evidence>
<dbReference type="PROSITE" id="PS00895">
    <property type="entry name" value="3_HYDROXYISOBUT_DH"/>
    <property type="match status" value="1"/>
</dbReference>
<dbReference type="Proteomes" id="UP000198356">
    <property type="component" value="Unassembled WGS sequence"/>
</dbReference>
<dbReference type="PRINTS" id="PR00076">
    <property type="entry name" value="6PGDHDRGNASE"/>
</dbReference>
<dbReference type="InterPro" id="IPR006114">
    <property type="entry name" value="6PGDH_C"/>
</dbReference>
<evidence type="ECO:0000256" key="1">
    <source>
        <dbReference type="ARBA" id="ARBA00004959"/>
    </source>
</evidence>
<comment type="pathway">
    <text evidence="1">Carbohydrate degradation; pentose phosphate pathway.</text>
</comment>